<keyword evidence="2" id="KW-0472">Membrane</keyword>
<dbReference type="InterPro" id="IPR051603">
    <property type="entry name" value="Zinc-ADH_QOR/CCCR"/>
</dbReference>
<reference evidence="3 4" key="1">
    <citation type="submission" date="2024-09" db="EMBL/GenBank/DDBJ databases">
        <title>Rethinking Asexuality: The Enigmatic Case of Functional Sexual Genes in Lepraria (Stereocaulaceae).</title>
        <authorList>
            <person name="Doellman M."/>
            <person name="Sun Y."/>
            <person name="Barcenas-Pena A."/>
            <person name="Lumbsch H.T."/>
            <person name="Grewe F."/>
        </authorList>
    </citation>
    <scope>NUCLEOTIDE SEQUENCE [LARGE SCALE GENOMIC DNA]</scope>
    <source>
        <strain evidence="3 4">Mercado 3170</strain>
    </source>
</reference>
<accession>A0ABR3ZYZ2</accession>
<evidence type="ECO:0000256" key="2">
    <source>
        <dbReference type="SAM" id="Phobius"/>
    </source>
</evidence>
<name>A0ABR3ZYZ2_9LECA</name>
<protein>
    <submittedName>
        <fullName evidence="3">Uncharacterized protein</fullName>
    </submittedName>
</protein>
<sequence length="108" mass="11389">MPYASKARVSSNNAVRLPDSISFTVGASIPLAFMTAYYCLITLASLQVDQSIMVFAAIGSVEQAAILIAKHIEAVILATVSSSSERGFLVERFDLSPAHILIDNGGSA</sequence>
<evidence type="ECO:0000313" key="3">
    <source>
        <dbReference type="EMBL" id="KAL2038425.1"/>
    </source>
</evidence>
<dbReference type="Proteomes" id="UP001590950">
    <property type="component" value="Unassembled WGS sequence"/>
</dbReference>
<gene>
    <name evidence="3" type="ORF">N7G274_008764</name>
</gene>
<keyword evidence="1" id="KW-0521">NADP</keyword>
<dbReference type="EMBL" id="JBEFKJ010000032">
    <property type="protein sequence ID" value="KAL2038425.1"/>
    <property type="molecule type" value="Genomic_DNA"/>
</dbReference>
<evidence type="ECO:0000256" key="1">
    <source>
        <dbReference type="ARBA" id="ARBA00022857"/>
    </source>
</evidence>
<dbReference type="PANTHER" id="PTHR44154">
    <property type="entry name" value="QUINONE OXIDOREDUCTASE"/>
    <property type="match status" value="1"/>
</dbReference>
<keyword evidence="2" id="KW-0812">Transmembrane</keyword>
<feature type="transmembrane region" description="Helical" evidence="2">
    <location>
        <begin position="20"/>
        <end position="43"/>
    </location>
</feature>
<organism evidence="3 4">
    <name type="scientific">Stereocaulon virgatum</name>
    <dbReference type="NCBI Taxonomy" id="373712"/>
    <lineage>
        <taxon>Eukaryota</taxon>
        <taxon>Fungi</taxon>
        <taxon>Dikarya</taxon>
        <taxon>Ascomycota</taxon>
        <taxon>Pezizomycotina</taxon>
        <taxon>Lecanoromycetes</taxon>
        <taxon>OSLEUM clade</taxon>
        <taxon>Lecanoromycetidae</taxon>
        <taxon>Lecanorales</taxon>
        <taxon>Lecanorineae</taxon>
        <taxon>Stereocaulaceae</taxon>
        <taxon>Stereocaulon</taxon>
    </lineage>
</organism>
<dbReference type="SUPFAM" id="SSF51735">
    <property type="entry name" value="NAD(P)-binding Rossmann-fold domains"/>
    <property type="match status" value="1"/>
</dbReference>
<keyword evidence="2" id="KW-1133">Transmembrane helix</keyword>
<keyword evidence="4" id="KW-1185">Reference proteome</keyword>
<dbReference type="PANTHER" id="PTHR44154:SF1">
    <property type="entry name" value="QUINONE OXIDOREDUCTASE"/>
    <property type="match status" value="1"/>
</dbReference>
<dbReference type="Gene3D" id="3.90.180.10">
    <property type="entry name" value="Medium-chain alcohol dehydrogenases, catalytic domain"/>
    <property type="match status" value="1"/>
</dbReference>
<dbReference type="InterPro" id="IPR036291">
    <property type="entry name" value="NAD(P)-bd_dom_sf"/>
</dbReference>
<evidence type="ECO:0000313" key="4">
    <source>
        <dbReference type="Proteomes" id="UP001590950"/>
    </source>
</evidence>
<proteinExistence type="predicted"/>
<comment type="caution">
    <text evidence="3">The sequence shown here is derived from an EMBL/GenBank/DDBJ whole genome shotgun (WGS) entry which is preliminary data.</text>
</comment>